<keyword evidence="9 11" id="KW-0150">Chloroplast</keyword>
<dbReference type="HAMAP" id="MF_01309_B">
    <property type="entry name" value="Ribosomal_uS3_B"/>
    <property type="match status" value="1"/>
</dbReference>
<gene>
    <name evidence="7 11" type="primary">rps3</name>
</gene>
<evidence type="ECO:0000256" key="9">
    <source>
        <dbReference type="RuleBase" id="RU003626"/>
    </source>
</evidence>
<dbReference type="SUPFAM" id="SSF54821">
    <property type="entry name" value="Ribosomal protein S3 C-terminal domain"/>
    <property type="match status" value="1"/>
</dbReference>
<keyword evidence="9 11" id="KW-0934">Plastid</keyword>
<dbReference type="InterPro" id="IPR018280">
    <property type="entry name" value="Ribosomal_uS3_CS"/>
</dbReference>
<dbReference type="GO" id="GO:0006412">
    <property type="term" value="P:translation"/>
    <property type="evidence" value="ECO:0007669"/>
    <property type="project" value="UniProtKB-UniRule"/>
</dbReference>
<dbReference type="InterPro" id="IPR057258">
    <property type="entry name" value="Ribosomal_uS3"/>
</dbReference>
<dbReference type="FunFam" id="3.30.300.20:FF:000001">
    <property type="entry name" value="30S ribosomal protein S3"/>
    <property type="match status" value="1"/>
</dbReference>
<dbReference type="SUPFAM" id="SSF54814">
    <property type="entry name" value="Prokaryotic type KH domain (KH-domain type II)"/>
    <property type="match status" value="1"/>
</dbReference>
<geneLocation type="chloroplast" evidence="11"/>
<comment type="subunit">
    <text evidence="7 9">Part of the 30S ribosomal subunit.</text>
</comment>
<sequence length="271" mass="31063">MGQKVHPLGFRLGITKKHKSQWFAKTGKYPQLVLEDYFVRKLLMKKFLDAGIESIKIERTLNQIKVEIYAARANIFIGRDKKNLDQLRELLEKKLQIYRARNFNVLNVSNFANSQIQSKLACSTAIFKKNSEFYLEASKSSRVQNKNKTLEIAQSINSPKISIHIIKLLNPDTKAGFVADSLVERLEKRGSFRQAMKTAIRRCQRANVKGIKIQVSGRLNGAEIARTEWIREGRVPLQTLRANIDYSHKTAKTIYGILGVKIWIFNGEINT</sequence>
<dbReference type="PANTHER" id="PTHR11760">
    <property type="entry name" value="30S/40S RIBOSOMAL PROTEIN S3"/>
    <property type="match status" value="1"/>
</dbReference>
<evidence type="ECO:0000256" key="7">
    <source>
        <dbReference type="HAMAP-Rule" id="MF_01309"/>
    </source>
</evidence>
<keyword evidence="2 7" id="KW-0699">rRNA-binding</keyword>
<evidence type="ECO:0000313" key="11">
    <source>
        <dbReference type="EMBL" id="AIT93528.1"/>
    </source>
</evidence>
<organism evidence="11">
    <name type="scientific">Prasiolopsis wulf-kochii</name>
    <dbReference type="NCBI Taxonomy" id="3239232"/>
    <lineage>
        <taxon>Eukaryota</taxon>
        <taxon>Viridiplantae</taxon>
        <taxon>Chlorophyta</taxon>
        <taxon>core chlorophytes</taxon>
        <taxon>Trebouxiophyceae</taxon>
        <taxon>Prasiolales</taxon>
        <taxon>Prasiolaceae</taxon>
        <taxon>Prasiolopsis</taxon>
    </lineage>
</organism>
<name>A0A097KK29_9CHLO</name>
<dbReference type="PROSITE" id="PS00548">
    <property type="entry name" value="RIBOSOMAL_S3"/>
    <property type="match status" value="1"/>
</dbReference>
<dbReference type="GO" id="GO:0003735">
    <property type="term" value="F:structural constituent of ribosome"/>
    <property type="evidence" value="ECO:0007669"/>
    <property type="project" value="InterPro"/>
</dbReference>
<protein>
    <recommendedName>
        <fullName evidence="6 7">Small ribosomal subunit protein uS3c</fullName>
    </recommendedName>
</protein>
<dbReference type="Pfam" id="PF00189">
    <property type="entry name" value="Ribosomal_S3_C"/>
    <property type="match status" value="1"/>
</dbReference>
<dbReference type="GO" id="GO:0022627">
    <property type="term" value="C:cytosolic small ribosomal subunit"/>
    <property type="evidence" value="ECO:0007669"/>
    <property type="project" value="TreeGrafter"/>
</dbReference>
<evidence type="ECO:0000256" key="4">
    <source>
        <dbReference type="ARBA" id="ARBA00022980"/>
    </source>
</evidence>
<proteinExistence type="inferred from homology"/>
<evidence type="ECO:0000259" key="10">
    <source>
        <dbReference type="PROSITE" id="PS50823"/>
    </source>
</evidence>
<dbReference type="Pfam" id="PF07650">
    <property type="entry name" value="KH_2"/>
    <property type="match status" value="1"/>
</dbReference>
<accession>A0A097KK29</accession>
<dbReference type="InterPro" id="IPR036419">
    <property type="entry name" value="Ribosomal_S3_C_sf"/>
</dbReference>
<dbReference type="Gene3D" id="3.30.1140.32">
    <property type="entry name" value="Ribosomal protein S3, C-terminal domain"/>
    <property type="match status" value="1"/>
</dbReference>
<keyword evidence="4 7" id="KW-0689">Ribosomal protein</keyword>
<dbReference type="AlphaFoldDB" id="A0A097KK29"/>
<dbReference type="CDD" id="cd02412">
    <property type="entry name" value="KH-II_30S_S3"/>
    <property type="match status" value="1"/>
</dbReference>
<comment type="similarity">
    <text evidence="1 7 8">Belongs to the universal ribosomal protein uS3 family.</text>
</comment>
<keyword evidence="3 7" id="KW-0694">RNA-binding</keyword>
<feature type="domain" description="KH type-2" evidence="10">
    <location>
        <begin position="39"/>
        <end position="109"/>
    </location>
</feature>
<keyword evidence="5 7" id="KW-0687">Ribonucleoprotein</keyword>
<evidence type="ECO:0000256" key="8">
    <source>
        <dbReference type="RuleBase" id="RU003624"/>
    </source>
</evidence>
<evidence type="ECO:0000256" key="6">
    <source>
        <dbReference type="ARBA" id="ARBA00035154"/>
    </source>
</evidence>
<evidence type="ECO:0000256" key="1">
    <source>
        <dbReference type="ARBA" id="ARBA00010761"/>
    </source>
</evidence>
<evidence type="ECO:0000256" key="2">
    <source>
        <dbReference type="ARBA" id="ARBA00022730"/>
    </source>
</evidence>
<dbReference type="InterPro" id="IPR009019">
    <property type="entry name" value="KH_sf_prok-type"/>
</dbReference>
<dbReference type="InterPro" id="IPR015946">
    <property type="entry name" value="KH_dom-like_a/b"/>
</dbReference>
<reference evidence="11" key="1">
    <citation type="journal article" date="2014" name="BMC Evol. Biol.">
        <title>Chloroplast phylogenomic analysis resolves deep-level relationships within the green algal class Trebouxiophyceae.</title>
        <authorList>
            <person name="Lemieux C."/>
            <person name="Otis C."/>
            <person name="Turmel M."/>
        </authorList>
    </citation>
    <scope>NUCLEOTIDE SEQUENCE</scope>
</reference>
<dbReference type="GO" id="GO:0019843">
    <property type="term" value="F:rRNA binding"/>
    <property type="evidence" value="ECO:0007669"/>
    <property type="project" value="UniProtKB-UniRule"/>
</dbReference>
<dbReference type="PROSITE" id="PS50823">
    <property type="entry name" value="KH_TYPE_2"/>
    <property type="match status" value="1"/>
</dbReference>
<dbReference type="InterPro" id="IPR005704">
    <property type="entry name" value="Ribosomal_uS3_bac-typ"/>
</dbReference>
<dbReference type="NCBIfam" id="TIGR01009">
    <property type="entry name" value="rpsC_bact"/>
    <property type="match status" value="1"/>
</dbReference>
<dbReference type="Gene3D" id="3.30.300.20">
    <property type="match status" value="1"/>
</dbReference>
<dbReference type="EMBL" id="KM462862">
    <property type="protein sequence ID" value="AIT93528.1"/>
    <property type="molecule type" value="Genomic_DNA"/>
</dbReference>
<evidence type="ECO:0000256" key="5">
    <source>
        <dbReference type="ARBA" id="ARBA00023274"/>
    </source>
</evidence>
<dbReference type="InterPro" id="IPR001351">
    <property type="entry name" value="Ribosomal_uS3_C"/>
</dbReference>
<dbReference type="InterPro" id="IPR004044">
    <property type="entry name" value="KH_dom_type_2"/>
</dbReference>
<dbReference type="GO" id="GO:0009507">
    <property type="term" value="C:chloroplast"/>
    <property type="evidence" value="ECO:0007669"/>
    <property type="project" value="UniProtKB-SubCell"/>
</dbReference>
<evidence type="ECO:0000256" key="3">
    <source>
        <dbReference type="ARBA" id="ARBA00022884"/>
    </source>
</evidence>
<comment type="subcellular location">
    <subcellularLocation>
        <location evidence="7 9">Plastid</location>
        <location evidence="7 9">Chloroplast</location>
    </subcellularLocation>
</comment>
<dbReference type="PANTHER" id="PTHR11760:SF19">
    <property type="entry name" value="SMALL RIBOSOMAL SUBUNIT PROTEIN US3C"/>
    <property type="match status" value="1"/>
</dbReference>